<organism evidence="1 2">
    <name type="scientific">Trichinella pseudospiralis</name>
    <name type="common">Parasitic roundworm</name>
    <dbReference type="NCBI Taxonomy" id="6337"/>
    <lineage>
        <taxon>Eukaryota</taxon>
        <taxon>Metazoa</taxon>
        <taxon>Ecdysozoa</taxon>
        <taxon>Nematoda</taxon>
        <taxon>Enoplea</taxon>
        <taxon>Dorylaimia</taxon>
        <taxon>Trichinellida</taxon>
        <taxon>Trichinellidae</taxon>
        <taxon>Trichinella</taxon>
    </lineage>
</organism>
<dbReference type="AlphaFoldDB" id="A0A0V0XQ56"/>
<gene>
    <name evidence="1" type="ORF">T4E_244</name>
</gene>
<comment type="caution">
    <text evidence="1">The sequence shown here is derived from an EMBL/GenBank/DDBJ whole genome shotgun (WGS) entry which is preliminary data.</text>
</comment>
<evidence type="ECO:0000313" key="2">
    <source>
        <dbReference type="Proteomes" id="UP000054815"/>
    </source>
</evidence>
<evidence type="ECO:0000313" key="1">
    <source>
        <dbReference type="EMBL" id="KRX90148.1"/>
    </source>
</evidence>
<sequence>MPEQLDAKSNVVNHLTPAKASRLASIRGNGCASHLVTSLTKPADLPKHSLAKVEGTTLHPRIGKAALNGRDQGCFEITNKFRRIKLDAKFFRFGMEHFKYPALCEQTFLHIQTIYDGYQFTRHEHIKGKQLLVLGWDNLKRLIPAPAVTLSQQPHTSLGGKN</sequence>
<proteinExistence type="predicted"/>
<reference evidence="1 2" key="1">
    <citation type="submission" date="2015-01" db="EMBL/GenBank/DDBJ databases">
        <title>Evolution of Trichinella species and genotypes.</title>
        <authorList>
            <person name="Korhonen P.K."/>
            <person name="Edoardo P."/>
            <person name="Giuseppe L.R."/>
            <person name="Gasser R.B."/>
        </authorList>
    </citation>
    <scope>NUCLEOTIDE SEQUENCE [LARGE SCALE GENOMIC DNA]</scope>
    <source>
        <strain evidence="1">ISS141</strain>
    </source>
</reference>
<dbReference type="EMBL" id="JYDU01000175">
    <property type="protein sequence ID" value="KRX90148.1"/>
    <property type="molecule type" value="Genomic_DNA"/>
</dbReference>
<name>A0A0V0XQ56_TRIPS</name>
<accession>A0A0V0XQ56</accession>
<protein>
    <submittedName>
        <fullName evidence="1">Uncharacterized protein</fullName>
    </submittedName>
</protein>
<dbReference type="Proteomes" id="UP000054815">
    <property type="component" value="Unassembled WGS sequence"/>
</dbReference>